<gene>
    <name evidence="1" type="ORF">GPECTOR_22g784</name>
</gene>
<proteinExistence type="predicted"/>
<protein>
    <submittedName>
        <fullName evidence="1">Uncharacterized protein</fullName>
    </submittedName>
</protein>
<evidence type="ECO:0000313" key="2">
    <source>
        <dbReference type="Proteomes" id="UP000075714"/>
    </source>
</evidence>
<dbReference type="Proteomes" id="UP000075714">
    <property type="component" value="Unassembled WGS sequence"/>
</dbReference>
<dbReference type="EMBL" id="LSYV01000023">
    <property type="protein sequence ID" value="KXZ49194.1"/>
    <property type="molecule type" value="Genomic_DNA"/>
</dbReference>
<dbReference type="AlphaFoldDB" id="A0A150GH92"/>
<organism evidence="1 2">
    <name type="scientific">Gonium pectorale</name>
    <name type="common">Green alga</name>
    <dbReference type="NCBI Taxonomy" id="33097"/>
    <lineage>
        <taxon>Eukaryota</taxon>
        <taxon>Viridiplantae</taxon>
        <taxon>Chlorophyta</taxon>
        <taxon>core chlorophytes</taxon>
        <taxon>Chlorophyceae</taxon>
        <taxon>CS clade</taxon>
        <taxon>Chlamydomonadales</taxon>
        <taxon>Volvocaceae</taxon>
        <taxon>Gonium</taxon>
    </lineage>
</organism>
<sequence length="192" mass="21317">MRAHPRANAPAPCGSTWLVHLDDGSSARLHEVSEVDVNSLDGPRLRGLAEDMRAALRAGRRRPLTLEKAVSCVERMVQLNHCGEPVRRLWELRQQVASAASCPGAQGRCTTPAALLAVWEETVGLAAQVAFTLRERLDDSERRQAEEMLRGFCELEEQFAAAHFKMSSFVRQYMVSEVKLVMDGTRAILHPA</sequence>
<evidence type="ECO:0000313" key="1">
    <source>
        <dbReference type="EMBL" id="KXZ49194.1"/>
    </source>
</evidence>
<reference evidence="2" key="1">
    <citation type="journal article" date="2016" name="Nat. Commun.">
        <title>The Gonium pectorale genome demonstrates co-option of cell cycle regulation during the evolution of multicellularity.</title>
        <authorList>
            <person name="Hanschen E.R."/>
            <person name="Marriage T.N."/>
            <person name="Ferris P.J."/>
            <person name="Hamaji T."/>
            <person name="Toyoda A."/>
            <person name="Fujiyama A."/>
            <person name="Neme R."/>
            <person name="Noguchi H."/>
            <person name="Minakuchi Y."/>
            <person name="Suzuki M."/>
            <person name="Kawai-Toyooka H."/>
            <person name="Smith D.R."/>
            <person name="Sparks H."/>
            <person name="Anderson J."/>
            <person name="Bakaric R."/>
            <person name="Luria V."/>
            <person name="Karger A."/>
            <person name="Kirschner M.W."/>
            <person name="Durand P.M."/>
            <person name="Michod R.E."/>
            <person name="Nozaki H."/>
            <person name="Olson B.J."/>
        </authorList>
    </citation>
    <scope>NUCLEOTIDE SEQUENCE [LARGE SCALE GENOMIC DNA]</scope>
    <source>
        <strain evidence="2">NIES-2863</strain>
    </source>
</reference>
<accession>A0A150GH92</accession>
<comment type="caution">
    <text evidence="1">The sequence shown here is derived from an EMBL/GenBank/DDBJ whole genome shotgun (WGS) entry which is preliminary data.</text>
</comment>
<keyword evidence="2" id="KW-1185">Reference proteome</keyword>
<name>A0A150GH92_GONPE</name>